<dbReference type="KEGG" id="hyf:DTO96_102085"/>
<name>A0A345DD98_9BURK</name>
<dbReference type="GO" id="GO:0006260">
    <property type="term" value="P:DNA replication"/>
    <property type="evidence" value="ECO:0007669"/>
    <property type="project" value="InterPro"/>
</dbReference>
<gene>
    <name evidence="1" type="primary">priB</name>
    <name evidence="1" type="ORF">DTO96_102085</name>
</gene>
<dbReference type="OrthoDB" id="5296916at2"/>
<dbReference type="Gene3D" id="2.40.50.140">
    <property type="entry name" value="Nucleic acid-binding proteins"/>
    <property type="match status" value="1"/>
</dbReference>
<proteinExistence type="predicted"/>
<dbReference type="GO" id="GO:0030894">
    <property type="term" value="C:replisome"/>
    <property type="evidence" value="ECO:0007669"/>
    <property type="project" value="InterPro"/>
</dbReference>
<dbReference type="RefSeq" id="WP_114563423.1">
    <property type="nucleotide sequence ID" value="NZ_CP031124.1"/>
</dbReference>
<dbReference type="Pfam" id="PF22657">
    <property type="entry name" value="SSB_1"/>
    <property type="match status" value="1"/>
</dbReference>
<dbReference type="EMBL" id="CP031124">
    <property type="protein sequence ID" value="AXF86336.1"/>
    <property type="molecule type" value="Genomic_DNA"/>
</dbReference>
<dbReference type="NCBIfam" id="TIGR04418">
    <property type="entry name" value="PriB_gamma"/>
    <property type="match status" value="1"/>
</dbReference>
<dbReference type="InterPro" id="IPR023646">
    <property type="entry name" value="Prisomal_replication_PriB"/>
</dbReference>
<dbReference type="GO" id="GO:0003697">
    <property type="term" value="F:single-stranded DNA binding"/>
    <property type="evidence" value="ECO:0007669"/>
    <property type="project" value="InterPro"/>
</dbReference>
<organism evidence="1 2">
    <name type="scientific">Ephemeroptericola cinctiostellae</name>
    <dbReference type="NCBI Taxonomy" id="2268024"/>
    <lineage>
        <taxon>Bacteria</taxon>
        <taxon>Pseudomonadati</taxon>
        <taxon>Pseudomonadota</taxon>
        <taxon>Betaproteobacteria</taxon>
        <taxon>Burkholderiales</taxon>
        <taxon>Burkholderiaceae</taxon>
        <taxon>Ephemeroptericola</taxon>
    </lineage>
</organism>
<reference evidence="2" key="1">
    <citation type="submission" date="2018-07" db="EMBL/GenBank/DDBJ databases">
        <authorList>
            <person name="Kim H."/>
        </authorList>
    </citation>
    <scope>NUCLEOTIDE SEQUENCE [LARGE SCALE GENOMIC DNA]</scope>
    <source>
        <strain evidence="2">F02</strain>
    </source>
</reference>
<keyword evidence="2" id="KW-1185">Reference proteome</keyword>
<dbReference type="AlphaFoldDB" id="A0A345DD98"/>
<accession>A0A345DD98</accession>
<dbReference type="SUPFAM" id="SSF50249">
    <property type="entry name" value="Nucleic acid-binding proteins"/>
    <property type="match status" value="1"/>
</dbReference>
<evidence type="ECO:0000313" key="1">
    <source>
        <dbReference type="EMBL" id="AXF86336.1"/>
    </source>
</evidence>
<dbReference type="Proteomes" id="UP000252182">
    <property type="component" value="Chromosome"/>
</dbReference>
<dbReference type="InterPro" id="IPR012340">
    <property type="entry name" value="NA-bd_OB-fold"/>
</dbReference>
<sequence>MSTHASAVANRLILDVCLLEKDTLRNTLAGVPVVEAVFAHAGAQTEIGVERQTQFELAGVAMGEVASVLDAAHVGLHYRVQGFLNRKSLKSLKLRLHVTHMTPIVVDVLHDSTTD</sequence>
<protein>
    <submittedName>
        <fullName evidence="1">Primosomal replication protein n</fullName>
    </submittedName>
</protein>
<evidence type="ECO:0000313" key="2">
    <source>
        <dbReference type="Proteomes" id="UP000252182"/>
    </source>
</evidence>